<comment type="pathway">
    <text evidence="2">Protein modification; protein glycosylation.</text>
</comment>
<evidence type="ECO:0000313" key="14">
    <source>
        <dbReference type="Proteomes" id="UP001652626"/>
    </source>
</evidence>
<evidence type="ECO:0000259" key="13">
    <source>
        <dbReference type="Pfam" id="PF00534"/>
    </source>
</evidence>
<keyword evidence="5" id="KW-0812">Transmembrane</keyword>
<evidence type="ECO:0000256" key="7">
    <source>
        <dbReference type="ARBA" id="ARBA00022989"/>
    </source>
</evidence>
<dbReference type="InterPro" id="IPR026051">
    <property type="entry name" value="ALG1-like"/>
</dbReference>
<dbReference type="InterPro" id="IPR001296">
    <property type="entry name" value="Glyco_trans_1"/>
</dbReference>
<keyword evidence="8" id="KW-0472">Membrane</keyword>
<protein>
    <recommendedName>
        <fullName evidence="10">Beta-1,4-mannosyltransferase</fullName>
    </recommendedName>
    <alternativeName>
        <fullName evidence="11">GDP-Man:GlcNAc2-PP-dolichol mannosyltransferase</fullName>
    </alternativeName>
    <alternativeName>
        <fullName evidence="9">GDP-mannose-dolichol diphosphochitobiose mannosyltransferase</fullName>
    </alternativeName>
</protein>
<dbReference type="OrthoDB" id="614844at2759"/>
<evidence type="ECO:0000256" key="9">
    <source>
        <dbReference type="ARBA" id="ARBA00031434"/>
    </source>
</evidence>
<dbReference type="GO" id="GO:0005789">
    <property type="term" value="C:endoplasmic reticulum membrane"/>
    <property type="evidence" value="ECO:0007669"/>
    <property type="project" value="UniProtKB-SubCell"/>
</dbReference>
<organism evidence="14 15">
    <name type="scientific">Vanessa tameamea</name>
    <name type="common">Kamehameha butterfly</name>
    <dbReference type="NCBI Taxonomy" id="334116"/>
    <lineage>
        <taxon>Eukaryota</taxon>
        <taxon>Metazoa</taxon>
        <taxon>Ecdysozoa</taxon>
        <taxon>Arthropoda</taxon>
        <taxon>Hexapoda</taxon>
        <taxon>Insecta</taxon>
        <taxon>Pterygota</taxon>
        <taxon>Neoptera</taxon>
        <taxon>Endopterygota</taxon>
        <taxon>Lepidoptera</taxon>
        <taxon>Glossata</taxon>
        <taxon>Ditrysia</taxon>
        <taxon>Papilionoidea</taxon>
        <taxon>Nymphalidae</taxon>
        <taxon>Nymphalinae</taxon>
        <taxon>Vanessa</taxon>
    </lineage>
</organism>
<evidence type="ECO:0000256" key="1">
    <source>
        <dbReference type="ARBA" id="ARBA00004389"/>
    </source>
</evidence>
<dbReference type="GO" id="GO:0004578">
    <property type="term" value="F:chitobiosyldiphosphodolichol beta-mannosyltransferase activity"/>
    <property type="evidence" value="ECO:0007669"/>
    <property type="project" value="UniProtKB-EC"/>
</dbReference>
<feature type="domain" description="Glycosyl transferase family 1" evidence="13">
    <location>
        <begin position="286"/>
        <end position="416"/>
    </location>
</feature>
<evidence type="ECO:0000256" key="3">
    <source>
        <dbReference type="ARBA" id="ARBA00022676"/>
    </source>
</evidence>
<dbReference type="GeneID" id="113394236"/>
<dbReference type="PANTHER" id="PTHR13036:SF0">
    <property type="entry name" value="CHITOBIOSYLDIPHOSPHODOLICHOL BETA-MANNOSYLTRANSFERASE"/>
    <property type="match status" value="1"/>
</dbReference>
<dbReference type="Pfam" id="PF00534">
    <property type="entry name" value="Glycos_transf_1"/>
    <property type="match status" value="1"/>
</dbReference>
<evidence type="ECO:0000256" key="11">
    <source>
        <dbReference type="ARBA" id="ARBA00033088"/>
    </source>
</evidence>
<accession>A0A8B8HRL1</accession>
<evidence type="ECO:0000256" key="4">
    <source>
        <dbReference type="ARBA" id="ARBA00022679"/>
    </source>
</evidence>
<evidence type="ECO:0000313" key="15">
    <source>
        <dbReference type="RefSeq" id="XP_026487260.1"/>
    </source>
</evidence>
<keyword evidence="6" id="KW-0256">Endoplasmic reticulum</keyword>
<dbReference type="AlphaFoldDB" id="A0A8B8HRL1"/>
<evidence type="ECO:0000256" key="6">
    <source>
        <dbReference type="ARBA" id="ARBA00022824"/>
    </source>
</evidence>
<evidence type="ECO:0000256" key="10">
    <source>
        <dbReference type="ARBA" id="ARBA00031566"/>
    </source>
</evidence>
<reference evidence="15" key="1">
    <citation type="submission" date="2025-08" db="UniProtKB">
        <authorList>
            <consortium name="RefSeq"/>
        </authorList>
    </citation>
    <scope>IDENTIFICATION</scope>
    <source>
        <tissue evidence="15">Whole body</tissue>
    </source>
</reference>
<dbReference type="Gene3D" id="3.40.50.2000">
    <property type="entry name" value="Glycogen Phosphorylase B"/>
    <property type="match status" value="1"/>
</dbReference>
<dbReference type="CTD" id="56052"/>
<comment type="catalytic activity">
    <reaction evidence="12">
        <text>an N,N'-diacetylchitobiosyl-diphospho-di-trans,poly-cis-dolichol + GDP-alpha-D-mannose = a beta-D-Man-(1-&gt;4)-beta-D-GlcNAc-(1-&gt;4)-alpha-D-GlcNAc-diphospho-di-trans,poly-cis-dolichol + GDP + H(+)</text>
        <dbReference type="Rhea" id="RHEA:13865"/>
        <dbReference type="Rhea" id="RHEA-COMP:19510"/>
        <dbReference type="Rhea" id="RHEA-COMP:19511"/>
        <dbReference type="ChEBI" id="CHEBI:15378"/>
        <dbReference type="ChEBI" id="CHEBI:57269"/>
        <dbReference type="ChEBI" id="CHEBI:57527"/>
        <dbReference type="ChEBI" id="CHEBI:58189"/>
        <dbReference type="ChEBI" id="CHEBI:58472"/>
        <dbReference type="EC" id="2.4.1.142"/>
    </reaction>
    <physiologicalReaction direction="left-to-right" evidence="12">
        <dbReference type="Rhea" id="RHEA:13866"/>
    </physiologicalReaction>
</comment>
<evidence type="ECO:0000256" key="5">
    <source>
        <dbReference type="ARBA" id="ARBA00022692"/>
    </source>
</evidence>
<keyword evidence="14" id="KW-1185">Reference proteome</keyword>
<gene>
    <name evidence="15" type="primary">LOC113394236</name>
</gene>
<comment type="subcellular location">
    <subcellularLocation>
        <location evidence="1">Endoplasmic reticulum membrane</location>
        <topology evidence="1">Single-pass membrane protein</topology>
    </subcellularLocation>
</comment>
<dbReference type="SUPFAM" id="SSF53756">
    <property type="entry name" value="UDP-Glycosyltransferase/glycogen phosphorylase"/>
    <property type="match status" value="1"/>
</dbReference>
<evidence type="ECO:0000256" key="12">
    <source>
        <dbReference type="ARBA" id="ARBA00045071"/>
    </source>
</evidence>
<dbReference type="OMA" id="CKLIIDW"/>
<proteinExistence type="predicted"/>
<dbReference type="Proteomes" id="UP001652626">
    <property type="component" value="Chromosome 16"/>
</dbReference>
<sequence length="442" mass="50608">MTEQNARKVVKVVVLGDIGRSPRMQYHALSLADCGFDVNMIGYVETKPLPNIQENPRITVTKLHPLKIEWAPKLLQYFAKALWQAISLLLTLFITGKSSHLLCQNPPAVPTLPICRFYCLVTHTKFIIDWHNYAFSIMALSLSCNHPVLKVSTYIEKFFGQSSDSNLCVTYAMKQDLLENFNVMATVLYDRPPNIFKPITVQEKHNWFVKIGSQYKEFIASNIDASDIAHHSDTRHTAFTEVEQNQVKLKTNRPGLLFSSTSWTADEDFSILMEALQVYETTFDVVKNLPKLICVITGKGPMKEYYKEQISSRKWQHVTVITPWLEACDYPTMVASADLGVCLHTSSSGLDLPMKVVDMFGAGLPVCAYDFKCLNELVQNGENGYTFRTSDELSKQIVLWFQDFPNNDKQNKAADKMRENLKKFQESRWEDNWNLRAKKLFE</sequence>
<keyword evidence="3" id="KW-0328">Glycosyltransferase</keyword>
<dbReference type="PANTHER" id="PTHR13036">
    <property type="entry name" value="BETA1,4 MANNOSYLTRANSFERASE"/>
    <property type="match status" value="1"/>
</dbReference>
<evidence type="ECO:0000256" key="8">
    <source>
        <dbReference type="ARBA" id="ARBA00023136"/>
    </source>
</evidence>
<evidence type="ECO:0000256" key="2">
    <source>
        <dbReference type="ARBA" id="ARBA00004922"/>
    </source>
</evidence>
<keyword evidence="7" id="KW-1133">Transmembrane helix</keyword>
<keyword evidence="4" id="KW-0808">Transferase</keyword>
<dbReference type="RefSeq" id="XP_026487260.1">
    <property type="nucleotide sequence ID" value="XM_026631475.2"/>
</dbReference>
<name>A0A8B8HRL1_VANTA</name>